<evidence type="ECO:0000259" key="1">
    <source>
        <dbReference type="Pfam" id="PF04266"/>
    </source>
</evidence>
<organism evidence="2 3">
    <name type="scientific">Coprococcus eutactus</name>
    <dbReference type="NCBI Taxonomy" id="33043"/>
    <lineage>
        <taxon>Bacteria</taxon>
        <taxon>Bacillati</taxon>
        <taxon>Bacillota</taxon>
        <taxon>Clostridia</taxon>
        <taxon>Lachnospirales</taxon>
        <taxon>Lachnospiraceae</taxon>
        <taxon>Coprococcus</taxon>
    </lineage>
</organism>
<dbReference type="InterPro" id="IPR007374">
    <property type="entry name" value="ASCH_domain"/>
</dbReference>
<sequence>MLHEMRLKPDPFEGIEAGKKKIEFRLWDEKRRLIKPGDKILFTNTDTGQNILTYVVDIHKADSFVQLKEVLVKKNLIEENDFEPSTMLKYYSSEEEKEYGVVGVEIALLSD</sequence>
<dbReference type="RefSeq" id="WP_055223872.1">
    <property type="nucleotide sequence ID" value="NZ_BLYL01000005.1"/>
</dbReference>
<evidence type="ECO:0000313" key="2">
    <source>
        <dbReference type="EMBL" id="GFO94203.1"/>
    </source>
</evidence>
<accession>A0AAI9NY11</accession>
<protein>
    <recommendedName>
        <fullName evidence="1">ASCH domain-containing protein</fullName>
    </recommendedName>
</protein>
<comment type="caution">
    <text evidence="2">The sequence shown here is derived from an EMBL/GenBank/DDBJ whole genome shotgun (WGS) entry which is preliminary data.</text>
</comment>
<dbReference type="AlphaFoldDB" id="A0AAI9NY11"/>
<dbReference type="EMBL" id="BLYL01000005">
    <property type="protein sequence ID" value="GFO94203.1"/>
    <property type="molecule type" value="Genomic_DNA"/>
</dbReference>
<reference evidence="2" key="1">
    <citation type="submission" date="2020-06" db="EMBL/GenBank/DDBJ databases">
        <title>Characterization of fructooligosaccharide metabolism and fructooligosaccharide-degrading enzymes in human commensal butyrate producers.</title>
        <authorList>
            <person name="Tanno H."/>
            <person name="Fujii T."/>
            <person name="Hirano K."/>
            <person name="Maeno S."/>
            <person name="Tonozuka T."/>
            <person name="Sakamoto M."/>
            <person name="Ohkuma M."/>
            <person name="Tochio T."/>
            <person name="Endo A."/>
        </authorList>
    </citation>
    <scope>NUCLEOTIDE SEQUENCE</scope>
    <source>
        <strain evidence="2">JCM 31265</strain>
    </source>
</reference>
<dbReference type="Proteomes" id="UP000660047">
    <property type="component" value="Unassembled WGS sequence"/>
</dbReference>
<dbReference type="CDD" id="cd06555">
    <property type="entry name" value="ASCH_PF0470_like"/>
    <property type="match status" value="1"/>
</dbReference>
<name>A0AAI9NY11_9FIRM</name>
<feature type="domain" description="ASCH" evidence="1">
    <location>
        <begin position="7"/>
        <end position="107"/>
    </location>
</feature>
<dbReference type="Pfam" id="PF04266">
    <property type="entry name" value="ASCH"/>
    <property type="match status" value="1"/>
</dbReference>
<proteinExistence type="predicted"/>
<gene>
    <name evidence="2" type="ORF">COEU31_12490</name>
</gene>
<dbReference type="Gene3D" id="2.30.130.30">
    <property type="entry name" value="Hypothetical protein"/>
    <property type="match status" value="1"/>
</dbReference>
<dbReference type="SUPFAM" id="SSF88697">
    <property type="entry name" value="PUA domain-like"/>
    <property type="match status" value="1"/>
</dbReference>
<evidence type="ECO:0000313" key="3">
    <source>
        <dbReference type="Proteomes" id="UP000660047"/>
    </source>
</evidence>
<dbReference type="InterPro" id="IPR015947">
    <property type="entry name" value="PUA-like_sf"/>
</dbReference>